<keyword evidence="3" id="KW-1003">Cell membrane</keyword>
<gene>
    <name evidence="15" type="ORF">HNR42_002646</name>
</gene>
<protein>
    <submittedName>
        <fullName evidence="15">PTS system fructose-specific IIC component</fullName>
    </submittedName>
</protein>
<sequence length="597" mass="61144">MARIVAVTACPTGIAHTYMAAEALQRAARAAGHSLRVETQGSVGAQDVLTPDEIEAADAVILAVDASVDRARFAGKRLIEVSTSEAIRNAPGVLEQAVGSAAAPAAAPAQTGELRIVGITSCPTGIAHTFMAAEGLEGGARTLGHTIKVETQGSVGAGNALTPQDIAQADLVVIAADTNVDLSRFAGKRLYQTGTKPAIKDGAAVIRQALEQARPHGAAAGTAADASGREDADYLASIQAGKSQRKPQFSAYRHLMTGVSFMLPFVVAGGLLIALAFAIGGIYVFQDQYAGTLGNTLFKIGSNGAFGLFIPVLAGYIAFSIADRPGLAPGMVGGFLAVLTGSGFLGGIAAGFLAGYITFYLNRGIRLPRTLEGLKPTLILPLLGTLLTGLLMMYVVGTPVATVMTALTEWLRGLQSTSAGVLGALLGAMMSFDMGGPLNKAAYTFSTGLLGSEVYGPMAAAMVAGMTPPLGLALASWLFKNRFTTDEREAGKAAAVLGLAFITEGAIPFAARDPLRVIPSLVVGSAVAGAISMIAGCTLRVPHGGVFVLFIPNAVTNLPMYIVALLTGTVITALMLLLLKRPLAGTPRTQDAPVAAD</sequence>
<evidence type="ECO:0000256" key="2">
    <source>
        <dbReference type="ARBA" id="ARBA00022448"/>
    </source>
</evidence>
<dbReference type="InterPro" id="IPR013014">
    <property type="entry name" value="PTS_EIIC_2"/>
</dbReference>
<feature type="transmembrane region" description="Helical" evidence="12">
    <location>
        <begin position="334"/>
        <end position="359"/>
    </location>
</feature>
<evidence type="ECO:0000313" key="15">
    <source>
        <dbReference type="EMBL" id="MBB6099208.1"/>
    </source>
</evidence>
<feature type="transmembrane region" description="Helical" evidence="12">
    <location>
        <begin position="255"/>
        <end position="285"/>
    </location>
</feature>
<feature type="transmembrane region" description="Helical" evidence="12">
    <location>
        <begin position="517"/>
        <end position="539"/>
    </location>
</feature>
<organism evidence="15 16">
    <name type="scientific">Deinobacterium chartae</name>
    <dbReference type="NCBI Taxonomy" id="521158"/>
    <lineage>
        <taxon>Bacteria</taxon>
        <taxon>Thermotogati</taxon>
        <taxon>Deinococcota</taxon>
        <taxon>Deinococci</taxon>
        <taxon>Deinococcales</taxon>
        <taxon>Deinococcaceae</taxon>
        <taxon>Deinobacterium</taxon>
    </lineage>
</organism>
<evidence type="ECO:0000256" key="7">
    <source>
        <dbReference type="ARBA" id="ARBA00022683"/>
    </source>
</evidence>
<feature type="transmembrane region" description="Helical" evidence="12">
    <location>
        <begin position="379"/>
        <end position="407"/>
    </location>
</feature>
<dbReference type="InterPro" id="IPR050864">
    <property type="entry name" value="Bacterial_PTS_Sugar_Transport"/>
</dbReference>
<proteinExistence type="predicted"/>
<dbReference type="PANTHER" id="PTHR30505">
    <property type="entry name" value="FRUCTOSE-LIKE PERMEASE"/>
    <property type="match status" value="1"/>
</dbReference>
<keyword evidence="10 12" id="KW-1133">Transmembrane helix</keyword>
<dbReference type="PROSITE" id="PS51099">
    <property type="entry name" value="PTS_EIIB_TYPE_2"/>
    <property type="match status" value="2"/>
</dbReference>
<accession>A0A841I485</accession>
<evidence type="ECO:0000259" key="14">
    <source>
        <dbReference type="PROSITE" id="PS51104"/>
    </source>
</evidence>
<evidence type="ECO:0000256" key="9">
    <source>
        <dbReference type="ARBA" id="ARBA00022777"/>
    </source>
</evidence>
<dbReference type="InterPro" id="IPR006327">
    <property type="entry name" value="PTS_IIC_fruc"/>
</dbReference>
<feature type="domain" description="PTS EIIB type-2" evidence="13">
    <location>
        <begin position="4"/>
        <end position="99"/>
    </location>
</feature>
<dbReference type="InterPro" id="IPR036095">
    <property type="entry name" value="PTS_EIIB-like_sf"/>
</dbReference>
<dbReference type="Gene3D" id="3.40.50.2300">
    <property type="match status" value="2"/>
</dbReference>
<evidence type="ECO:0000256" key="10">
    <source>
        <dbReference type="ARBA" id="ARBA00022989"/>
    </source>
</evidence>
<evidence type="ECO:0000256" key="6">
    <source>
        <dbReference type="ARBA" id="ARBA00022679"/>
    </source>
</evidence>
<dbReference type="InterPro" id="IPR013011">
    <property type="entry name" value="PTS_EIIB_2"/>
</dbReference>
<dbReference type="NCBIfam" id="TIGR00829">
    <property type="entry name" value="FRU"/>
    <property type="match status" value="2"/>
</dbReference>
<evidence type="ECO:0000256" key="4">
    <source>
        <dbReference type="ARBA" id="ARBA00022553"/>
    </source>
</evidence>
<keyword evidence="4" id="KW-0597">Phosphoprotein</keyword>
<dbReference type="GO" id="GO:0005886">
    <property type="term" value="C:plasma membrane"/>
    <property type="evidence" value="ECO:0007669"/>
    <property type="project" value="UniProtKB-SubCell"/>
</dbReference>
<dbReference type="InterPro" id="IPR003501">
    <property type="entry name" value="PTS_EIIB_2/3"/>
</dbReference>
<feature type="domain" description="PTS EIIB type-2" evidence="13">
    <location>
        <begin position="116"/>
        <end position="211"/>
    </location>
</feature>
<dbReference type="SUPFAM" id="SSF52794">
    <property type="entry name" value="PTS system IIB component-like"/>
    <property type="match status" value="2"/>
</dbReference>
<evidence type="ECO:0000313" key="16">
    <source>
        <dbReference type="Proteomes" id="UP000569951"/>
    </source>
</evidence>
<keyword evidence="7" id="KW-0598">Phosphotransferase system</keyword>
<dbReference type="GO" id="GO:0016301">
    <property type="term" value="F:kinase activity"/>
    <property type="evidence" value="ECO:0007669"/>
    <property type="project" value="UniProtKB-KW"/>
</dbReference>
<evidence type="ECO:0000256" key="5">
    <source>
        <dbReference type="ARBA" id="ARBA00022597"/>
    </source>
</evidence>
<dbReference type="Pfam" id="PF02302">
    <property type="entry name" value="PTS_IIB"/>
    <property type="match status" value="2"/>
</dbReference>
<dbReference type="GO" id="GO:0022877">
    <property type="term" value="F:protein-N(PI)-phosphohistidine-fructose phosphotransferase system transporter activity"/>
    <property type="evidence" value="ECO:0007669"/>
    <property type="project" value="InterPro"/>
</dbReference>
<dbReference type="PROSITE" id="PS51104">
    <property type="entry name" value="PTS_EIIC_TYPE_2"/>
    <property type="match status" value="1"/>
</dbReference>
<reference evidence="15 16" key="1">
    <citation type="submission" date="2020-08" db="EMBL/GenBank/DDBJ databases">
        <title>Genomic Encyclopedia of Type Strains, Phase IV (KMG-IV): sequencing the most valuable type-strain genomes for metagenomic binning, comparative biology and taxonomic classification.</title>
        <authorList>
            <person name="Goeker M."/>
        </authorList>
    </citation>
    <scope>NUCLEOTIDE SEQUENCE [LARGE SCALE GENOMIC DNA]</scope>
    <source>
        <strain evidence="15 16">DSM 21458</strain>
    </source>
</reference>
<evidence type="ECO:0000256" key="3">
    <source>
        <dbReference type="ARBA" id="ARBA00022475"/>
    </source>
</evidence>
<evidence type="ECO:0000259" key="13">
    <source>
        <dbReference type="PROSITE" id="PS51099"/>
    </source>
</evidence>
<dbReference type="NCBIfam" id="TIGR01427">
    <property type="entry name" value="PTS_IIC_fructo"/>
    <property type="match status" value="1"/>
</dbReference>
<dbReference type="FunFam" id="3.40.50.2300:FF:000014">
    <property type="entry name" value="PTS system fructose-like transporter subunit IIB"/>
    <property type="match status" value="2"/>
</dbReference>
<feature type="domain" description="PTS EIIC type-2" evidence="14">
    <location>
        <begin position="251"/>
        <end position="590"/>
    </location>
</feature>
<keyword evidence="6" id="KW-0808">Transferase</keyword>
<dbReference type="NCBIfam" id="NF007783">
    <property type="entry name" value="PRK10474.1"/>
    <property type="match status" value="2"/>
</dbReference>
<feature type="transmembrane region" description="Helical" evidence="12">
    <location>
        <begin position="419"/>
        <end position="438"/>
    </location>
</feature>
<keyword evidence="9" id="KW-0418">Kinase</keyword>
<feature type="transmembrane region" description="Helical" evidence="12">
    <location>
        <begin position="560"/>
        <end position="579"/>
    </location>
</feature>
<keyword evidence="2" id="KW-0813">Transport</keyword>
<name>A0A841I485_9DEIO</name>
<dbReference type="GO" id="GO:0005351">
    <property type="term" value="F:carbohydrate:proton symporter activity"/>
    <property type="evidence" value="ECO:0007669"/>
    <property type="project" value="InterPro"/>
</dbReference>
<dbReference type="EMBL" id="JACHHG010000010">
    <property type="protein sequence ID" value="MBB6099208.1"/>
    <property type="molecule type" value="Genomic_DNA"/>
</dbReference>
<keyword evidence="16" id="KW-1185">Reference proteome</keyword>
<keyword evidence="5" id="KW-0762">Sugar transport</keyword>
<dbReference type="RefSeq" id="WP_183987967.1">
    <property type="nucleotide sequence ID" value="NZ_JACHHG010000010.1"/>
</dbReference>
<keyword evidence="8 12" id="KW-0812">Transmembrane</keyword>
<dbReference type="InterPro" id="IPR003353">
    <property type="entry name" value="PTS_IIB_fruc"/>
</dbReference>
<dbReference type="InterPro" id="IPR003352">
    <property type="entry name" value="PTS_EIIC"/>
</dbReference>
<dbReference type="GO" id="GO:0009401">
    <property type="term" value="P:phosphoenolpyruvate-dependent sugar phosphotransferase system"/>
    <property type="evidence" value="ECO:0007669"/>
    <property type="project" value="UniProtKB-KW"/>
</dbReference>
<dbReference type="PANTHER" id="PTHR30505:SF0">
    <property type="entry name" value="FRUCTOSE-LIKE PTS SYSTEM EIIBC COMPONENT-RELATED"/>
    <property type="match status" value="1"/>
</dbReference>
<evidence type="ECO:0000256" key="12">
    <source>
        <dbReference type="SAM" id="Phobius"/>
    </source>
</evidence>
<keyword evidence="11 12" id="KW-0472">Membrane</keyword>
<comment type="caution">
    <text evidence="15">The sequence shown here is derived from an EMBL/GenBank/DDBJ whole genome shotgun (WGS) entry which is preliminary data.</text>
</comment>
<dbReference type="CDD" id="cd05569">
    <property type="entry name" value="PTS_IIB_fructose"/>
    <property type="match status" value="2"/>
</dbReference>
<dbReference type="GO" id="GO:0090563">
    <property type="term" value="F:protein-phosphocysteine-sugar phosphotransferase activity"/>
    <property type="evidence" value="ECO:0007669"/>
    <property type="project" value="TreeGrafter"/>
</dbReference>
<evidence type="ECO:0000256" key="8">
    <source>
        <dbReference type="ARBA" id="ARBA00022692"/>
    </source>
</evidence>
<evidence type="ECO:0000256" key="11">
    <source>
        <dbReference type="ARBA" id="ARBA00023136"/>
    </source>
</evidence>
<feature type="transmembrane region" description="Helical" evidence="12">
    <location>
        <begin position="458"/>
        <end position="479"/>
    </location>
</feature>
<dbReference type="Pfam" id="PF02378">
    <property type="entry name" value="PTS_EIIC"/>
    <property type="match status" value="1"/>
</dbReference>
<dbReference type="Proteomes" id="UP000569951">
    <property type="component" value="Unassembled WGS sequence"/>
</dbReference>
<evidence type="ECO:0000256" key="1">
    <source>
        <dbReference type="ARBA" id="ARBA00004429"/>
    </source>
</evidence>
<dbReference type="AlphaFoldDB" id="A0A841I485"/>
<comment type="subcellular location">
    <subcellularLocation>
        <location evidence="1">Cell inner membrane</location>
        <topology evidence="1">Multi-pass membrane protein</topology>
    </subcellularLocation>
</comment>
<feature type="transmembrane region" description="Helical" evidence="12">
    <location>
        <begin position="305"/>
        <end position="322"/>
    </location>
</feature>